<accession>A0A829WZB9</accession>
<name>A0A829WZB9_GLUOY</name>
<reference evidence="1 2" key="1">
    <citation type="submission" date="2013-04" db="EMBL/GenBank/DDBJ databases">
        <title>Gluconobacter oxydans NBRC 3293 whole genome sequence.</title>
        <authorList>
            <person name="Matsutani M."/>
            <person name="Yakushi T."/>
            <person name="Matsushita K."/>
        </authorList>
    </citation>
    <scope>NUCLEOTIDE SEQUENCE [LARGE SCALE GENOMIC DNA]</scope>
    <source>
        <strain evidence="1 2">NBRC 3293</strain>
    </source>
</reference>
<evidence type="ECO:0000313" key="1">
    <source>
        <dbReference type="EMBL" id="GEM17224.1"/>
    </source>
</evidence>
<comment type="caution">
    <text evidence="1">The sequence shown here is derived from an EMBL/GenBank/DDBJ whole genome shotgun (WGS) entry which is preliminary data.</text>
</comment>
<gene>
    <name evidence="1" type="ORF">NBRC3293_1721</name>
</gene>
<organism evidence="1 2">
    <name type="scientific">Gluconobacter oxydans NBRC 3293</name>
    <dbReference type="NCBI Taxonomy" id="1315969"/>
    <lineage>
        <taxon>Bacteria</taxon>
        <taxon>Pseudomonadati</taxon>
        <taxon>Pseudomonadota</taxon>
        <taxon>Alphaproteobacteria</taxon>
        <taxon>Acetobacterales</taxon>
        <taxon>Acetobacteraceae</taxon>
        <taxon>Gluconobacter</taxon>
    </lineage>
</organism>
<dbReference type="Proteomes" id="UP000484858">
    <property type="component" value="Unassembled WGS sequence"/>
</dbReference>
<sequence>MEQVGGRAHWDTDLGDWQLGDWFPFEIVRSNHIRKRRVVPLFRSLLSRFTELSGKCLCKCPWGGSKMWLSGW</sequence>
<proteinExistence type="predicted"/>
<dbReference type="EMBL" id="BARJ01000009">
    <property type="protein sequence ID" value="GEM17224.1"/>
    <property type="molecule type" value="Genomic_DNA"/>
</dbReference>
<protein>
    <submittedName>
        <fullName evidence="1">Uncharacterized protein</fullName>
    </submittedName>
</protein>
<evidence type="ECO:0000313" key="2">
    <source>
        <dbReference type="Proteomes" id="UP000484858"/>
    </source>
</evidence>
<dbReference type="AlphaFoldDB" id="A0A829WZB9"/>